<comment type="caution">
    <text evidence="2">The sequence shown here is derived from an EMBL/GenBank/DDBJ whole genome shotgun (WGS) entry which is preliminary data.</text>
</comment>
<dbReference type="EMBL" id="JBHTKL010000005">
    <property type="protein sequence ID" value="MFD1019737.1"/>
    <property type="molecule type" value="Genomic_DNA"/>
</dbReference>
<dbReference type="RefSeq" id="WP_386060119.1">
    <property type="nucleotide sequence ID" value="NZ_JBHTKL010000005.1"/>
</dbReference>
<dbReference type="Proteomes" id="UP001596990">
    <property type="component" value="Unassembled WGS sequence"/>
</dbReference>
<protein>
    <recommendedName>
        <fullName evidence="4">DUF2178 domain-containing protein</fullName>
    </recommendedName>
</protein>
<keyword evidence="1" id="KW-1133">Transmembrane helix</keyword>
<evidence type="ECO:0000313" key="2">
    <source>
        <dbReference type="EMBL" id="MFD1019737.1"/>
    </source>
</evidence>
<sequence length="155" mass="18243">MKIMKNVLITLVTLLLFIWALIEFYGASIDISMFLEDPDREYLFEIKLLPLIVFLLFGGWLGFISIQKKRKKHSWKNVLLLPDEFEETDEREKQLTAQACRSAYISMMYSFPIISALLLLYPFVSEVVPYYPLLVFTLLPLTQIITYTVSWKKNF</sequence>
<feature type="transmembrane region" description="Helical" evidence="1">
    <location>
        <begin position="103"/>
        <end position="124"/>
    </location>
</feature>
<evidence type="ECO:0000256" key="1">
    <source>
        <dbReference type="SAM" id="Phobius"/>
    </source>
</evidence>
<reference evidence="3" key="1">
    <citation type="journal article" date="2019" name="Int. J. Syst. Evol. Microbiol.">
        <title>The Global Catalogue of Microorganisms (GCM) 10K type strain sequencing project: providing services to taxonomists for standard genome sequencing and annotation.</title>
        <authorList>
            <consortium name="The Broad Institute Genomics Platform"/>
            <consortium name="The Broad Institute Genome Sequencing Center for Infectious Disease"/>
            <person name="Wu L."/>
            <person name="Ma J."/>
        </authorList>
    </citation>
    <scope>NUCLEOTIDE SEQUENCE [LARGE SCALE GENOMIC DNA]</scope>
    <source>
        <strain evidence="3">CCUG 56607</strain>
    </source>
</reference>
<accession>A0ABW3L2Y0</accession>
<keyword evidence="3" id="KW-1185">Reference proteome</keyword>
<evidence type="ECO:0008006" key="4">
    <source>
        <dbReference type="Google" id="ProtNLM"/>
    </source>
</evidence>
<gene>
    <name evidence="2" type="ORF">ACFQ2J_11190</name>
</gene>
<name>A0ABW3L2Y0_9BACI</name>
<feature type="transmembrane region" description="Helical" evidence="1">
    <location>
        <begin position="130"/>
        <end position="149"/>
    </location>
</feature>
<proteinExistence type="predicted"/>
<organism evidence="2 3">
    <name type="scientific">Thalassobacillus hwangdonensis</name>
    <dbReference type="NCBI Taxonomy" id="546108"/>
    <lineage>
        <taxon>Bacteria</taxon>
        <taxon>Bacillati</taxon>
        <taxon>Bacillota</taxon>
        <taxon>Bacilli</taxon>
        <taxon>Bacillales</taxon>
        <taxon>Bacillaceae</taxon>
        <taxon>Thalassobacillus</taxon>
    </lineage>
</organism>
<keyword evidence="1" id="KW-0472">Membrane</keyword>
<feature type="transmembrane region" description="Helical" evidence="1">
    <location>
        <begin position="42"/>
        <end position="66"/>
    </location>
</feature>
<evidence type="ECO:0000313" key="3">
    <source>
        <dbReference type="Proteomes" id="UP001596990"/>
    </source>
</evidence>
<keyword evidence="1" id="KW-0812">Transmembrane</keyword>